<comment type="subunit">
    <text evidence="2 5">Homopentamer.</text>
</comment>
<evidence type="ECO:0000256" key="5">
    <source>
        <dbReference type="RuleBase" id="RU362066"/>
    </source>
</evidence>
<keyword evidence="9" id="KW-1185">Reference proteome</keyword>
<dbReference type="PANTHER" id="PTHR30288">
    <property type="entry name" value="FLAGELLAR CAP/ASSEMBLY PROTEIN FLID"/>
    <property type="match status" value="1"/>
</dbReference>
<evidence type="ECO:0000256" key="2">
    <source>
        <dbReference type="ARBA" id="ARBA00011255"/>
    </source>
</evidence>
<evidence type="ECO:0000313" key="9">
    <source>
        <dbReference type="Proteomes" id="UP001320148"/>
    </source>
</evidence>
<evidence type="ECO:0000256" key="1">
    <source>
        <dbReference type="ARBA" id="ARBA00009764"/>
    </source>
</evidence>
<dbReference type="EMBL" id="AP024488">
    <property type="protein sequence ID" value="BCS96843.1"/>
    <property type="molecule type" value="Genomic_DNA"/>
</dbReference>
<evidence type="ECO:0000313" key="8">
    <source>
        <dbReference type="EMBL" id="BCS96843.1"/>
    </source>
</evidence>
<keyword evidence="5" id="KW-0964">Secreted</keyword>
<feature type="domain" description="Flagellar hook-associated protein 2 C-terminal" evidence="7">
    <location>
        <begin position="227"/>
        <end position="460"/>
    </location>
</feature>
<feature type="domain" description="Flagellar hook-associated protein 2 N-terminal" evidence="6">
    <location>
        <begin position="10"/>
        <end position="106"/>
    </location>
</feature>
<keyword evidence="8" id="KW-0969">Cilium</keyword>
<sequence length="480" mass="51347">MGVSVGGIVSGIDLDGIVDQITEVEKRPVKVLEAKKEDYKVLISAYANLSKELSGLSNASRSLRYPSSFTARTATSPDPENYTVSAGSYAREGRYTLEVNQLASGQKMATGPFQEDAVPGGGTLTLQVGEDDPMEVTVGANFTLHDLSNAINAEKGGVTAGVIFDGDHHFLTLSANATGAKNTINVSVTNDEDGDADDDSGLSALVAWGNEEGEGAGDKAFHVTQEGQDAIISVDGVSNIHRPSNTITDVVKDVTLTITGTTAPTTFSVAMDQGAIAEKLNTFVEQYNNVLTFFFNSQKYNGEGEEQGTLFGDQTANRINGALTRITAGTVAGNDSFSYLSDVGVTMRRVTDKENPEYGKPYLEIDQGKLSQAVTENPEDLKRFFTSIDEGKEGFAVRMCTQIEGFTDPSAGIISSGSKGLKSKIGNIDKQITRVEDKAERSEERLRKKFNSLESLLAEYKVTSDHLASQLKALPGISKQ</sequence>
<gene>
    <name evidence="8" type="primary">fliD</name>
    <name evidence="8" type="ORF">DSLASN_24750</name>
</gene>
<dbReference type="InterPro" id="IPR040026">
    <property type="entry name" value="FliD"/>
</dbReference>
<keyword evidence="8" id="KW-0966">Cell projection</keyword>
<evidence type="ECO:0000256" key="3">
    <source>
        <dbReference type="ARBA" id="ARBA00023054"/>
    </source>
</evidence>
<evidence type="ECO:0000256" key="4">
    <source>
        <dbReference type="ARBA" id="ARBA00023143"/>
    </source>
</evidence>
<protein>
    <recommendedName>
        <fullName evidence="5">Flagellar hook-associated protein 2</fullName>
        <shortName evidence="5">HAP2</shortName>
    </recommendedName>
    <alternativeName>
        <fullName evidence="5">Flagellar cap protein</fullName>
    </alternativeName>
</protein>
<dbReference type="InterPro" id="IPR010809">
    <property type="entry name" value="FliD_C"/>
</dbReference>
<keyword evidence="8" id="KW-0282">Flagellum</keyword>
<proteinExistence type="inferred from homology"/>
<dbReference type="Proteomes" id="UP001320148">
    <property type="component" value="Chromosome"/>
</dbReference>
<evidence type="ECO:0000259" key="6">
    <source>
        <dbReference type="Pfam" id="PF02465"/>
    </source>
</evidence>
<comment type="similarity">
    <text evidence="1 5">Belongs to the FliD family.</text>
</comment>
<comment type="subcellular location">
    <subcellularLocation>
        <location evidence="5">Secreted</location>
    </subcellularLocation>
    <subcellularLocation>
        <location evidence="5">Bacterial flagellum</location>
    </subcellularLocation>
</comment>
<dbReference type="RefSeq" id="WP_236893121.1">
    <property type="nucleotide sequence ID" value="NZ_AP024488.1"/>
</dbReference>
<dbReference type="PANTHER" id="PTHR30288:SF0">
    <property type="entry name" value="FLAGELLAR HOOK-ASSOCIATED PROTEIN 2"/>
    <property type="match status" value="1"/>
</dbReference>
<organism evidence="8 9">
    <name type="scientific">Desulfoluna limicola</name>
    <dbReference type="NCBI Taxonomy" id="2810562"/>
    <lineage>
        <taxon>Bacteria</taxon>
        <taxon>Pseudomonadati</taxon>
        <taxon>Thermodesulfobacteriota</taxon>
        <taxon>Desulfobacteria</taxon>
        <taxon>Desulfobacterales</taxon>
        <taxon>Desulfolunaceae</taxon>
        <taxon>Desulfoluna</taxon>
    </lineage>
</organism>
<dbReference type="Pfam" id="PF02465">
    <property type="entry name" value="FliD_N"/>
    <property type="match status" value="1"/>
</dbReference>
<comment type="function">
    <text evidence="5">Required for morphogenesis and for the elongation of the flagellar filament by facilitating polymerization of the flagellin monomers at the tip of growing filament. Forms a capping structure, which prevents flagellin subunits (transported through the central channel of the flagellum) from leaking out without polymerization at the distal end.</text>
</comment>
<dbReference type="InterPro" id="IPR003481">
    <property type="entry name" value="FliD_N"/>
</dbReference>
<accession>A0ABM7PH22</accession>
<name>A0ABM7PH22_9BACT</name>
<feature type="coiled-coil region" evidence="5">
    <location>
        <begin position="425"/>
        <end position="459"/>
    </location>
</feature>
<keyword evidence="4 5" id="KW-0975">Bacterial flagellum</keyword>
<evidence type="ECO:0000259" key="7">
    <source>
        <dbReference type="Pfam" id="PF07195"/>
    </source>
</evidence>
<dbReference type="Pfam" id="PF07195">
    <property type="entry name" value="FliD_C"/>
    <property type="match status" value="1"/>
</dbReference>
<reference evidence="8 9" key="1">
    <citation type="submission" date="2021-02" db="EMBL/GenBank/DDBJ databases">
        <title>Complete genome of Desulfoluna sp. strain ASN36.</title>
        <authorList>
            <person name="Takahashi A."/>
            <person name="Kojima H."/>
            <person name="Fukui M."/>
        </authorList>
    </citation>
    <scope>NUCLEOTIDE SEQUENCE [LARGE SCALE GENOMIC DNA]</scope>
    <source>
        <strain evidence="8 9">ASN36</strain>
    </source>
</reference>
<keyword evidence="3 5" id="KW-0175">Coiled coil</keyword>